<keyword evidence="3" id="KW-0132">Cell division</keyword>
<dbReference type="InterPro" id="IPR013762">
    <property type="entry name" value="Integrase-like_cat_sf"/>
</dbReference>
<evidence type="ECO:0000256" key="7">
    <source>
        <dbReference type="ARBA" id="ARBA00023172"/>
    </source>
</evidence>
<dbReference type="PANTHER" id="PTHR30349:SF77">
    <property type="entry name" value="TYROSINE RECOMBINASE XERC"/>
    <property type="match status" value="1"/>
</dbReference>
<feature type="domain" description="Tyr recombinase" evidence="11">
    <location>
        <begin position="176"/>
        <end position="382"/>
    </location>
</feature>
<evidence type="ECO:0000256" key="10">
    <source>
        <dbReference type="SAM" id="MobiDB-lite"/>
    </source>
</evidence>
<dbReference type="GO" id="GO:0007059">
    <property type="term" value="P:chromosome segregation"/>
    <property type="evidence" value="ECO:0007669"/>
    <property type="project" value="UniProtKB-KW"/>
</dbReference>
<dbReference type="GO" id="GO:0003677">
    <property type="term" value="F:DNA binding"/>
    <property type="evidence" value="ECO:0007669"/>
    <property type="project" value="UniProtKB-UniRule"/>
</dbReference>
<dbReference type="InterPro" id="IPR050090">
    <property type="entry name" value="Tyrosine_recombinase_XerCD"/>
</dbReference>
<keyword evidence="4" id="KW-0159">Chromosome partition</keyword>
<dbReference type="PROSITE" id="PS51900">
    <property type="entry name" value="CB"/>
    <property type="match status" value="1"/>
</dbReference>
<evidence type="ECO:0000256" key="4">
    <source>
        <dbReference type="ARBA" id="ARBA00022829"/>
    </source>
</evidence>
<dbReference type="STRING" id="698738.OLEAN_C19140"/>
<keyword evidence="2" id="KW-0963">Cytoplasm</keyword>
<evidence type="ECO:0000256" key="6">
    <source>
        <dbReference type="ARBA" id="ARBA00023125"/>
    </source>
</evidence>
<dbReference type="InterPro" id="IPR011010">
    <property type="entry name" value="DNA_brk_join_enz"/>
</dbReference>
<evidence type="ECO:0000256" key="2">
    <source>
        <dbReference type="ARBA" id="ARBA00022490"/>
    </source>
</evidence>
<dbReference type="AlphaFoldDB" id="R4YMV3"/>
<dbReference type="InterPro" id="IPR044068">
    <property type="entry name" value="CB"/>
</dbReference>
<feature type="compositionally biased region" description="Polar residues" evidence="10">
    <location>
        <begin position="15"/>
        <end position="30"/>
    </location>
</feature>
<feature type="region of interest" description="Disordered" evidence="10">
    <location>
        <begin position="1"/>
        <end position="30"/>
    </location>
</feature>
<dbReference type="Proteomes" id="UP000032749">
    <property type="component" value="Chromosome"/>
</dbReference>
<keyword evidence="14" id="KW-1185">Reference proteome</keyword>
<proteinExistence type="predicted"/>
<dbReference type="Gene3D" id="1.10.150.130">
    <property type="match status" value="1"/>
</dbReference>
<evidence type="ECO:0000259" key="12">
    <source>
        <dbReference type="PROSITE" id="PS51900"/>
    </source>
</evidence>
<protein>
    <submittedName>
        <fullName evidence="13">Phage integrase</fullName>
    </submittedName>
</protein>
<keyword evidence="7" id="KW-0233">DNA recombination</keyword>
<dbReference type="GO" id="GO:0005737">
    <property type="term" value="C:cytoplasm"/>
    <property type="evidence" value="ECO:0007669"/>
    <property type="project" value="UniProtKB-SubCell"/>
</dbReference>
<reference evidence="13 14" key="1">
    <citation type="journal article" date="2013" name="Nat. Commun.">
        <title>Genome sequence and functional genomic analysis of the oil-degrading bacterium Oleispira antarctica.</title>
        <authorList>
            <person name="Kube M."/>
            <person name="Chernikova T.N."/>
            <person name="Al-Ramahi Y."/>
            <person name="Beloqui A."/>
            <person name="Lopez-Cortez N."/>
            <person name="Guazzaroni M.E."/>
            <person name="Heipieper H.J."/>
            <person name="Klages S."/>
            <person name="Kotsyurbenko O.R."/>
            <person name="Langer I."/>
            <person name="Nechitaylo T.Y."/>
            <person name="Lunsdorf H."/>
            <person name="Fernandez M."/>
            <person name="Juarez S."/>
            <person name="Ciordia S."/>
            <person name="Singer A."/>
            <person name="Kagan O."/>
            <person name="Egorova O."/>
            <person name="Petit P.A."/>
            <person name="Stogios P."/>
            <person name="Kim Y."/>
            <person name="Tchigvintsev A."/>
            <person name="Flick R."/>
            <person name="Denaro R."/>
            <person name="Genovese M."/>
            <person name="Albar J.P."/>
            <person name="Reva O.N."/>
            <person name="Martinez-Gomariz M."/>
            <person name="Tran H."/>
            <person name="Ferrer M."/>
            <person name="Savchenko A."/>
            <person name="Yakunin A.F."/>
            <person name="Yakimov M.M."/>
            <person name="Golyshina O.V."/>
            <person name="Reinhardt R."/>
            <person name="Golyshin P.N."/>
        </authorList>
    </citation>
    <scope>NUCLEOTIDE SEQUENCE [LARGE SCALE GENOMIC DNA]</scope>
</reference>
<dbReference type="CDD" id="cd00397">
    <property type="entry name" value="DNA_BRE_C"/>
    <property type="match status" value="1"/>
</dbReference>
<keyword evidence="6 9" id="KW-0238">DNA-binding</keyword>
<dbReference type="PATRIC" id="fig|698738.3.peg.1982"/>
<dbReference type="PANTHER" id="PTHR30349">
    <property type="entry name" value="PHAGE INTEGRASE-RELATED"/>
    <property type="match status" value="1"/>
</dbReference>
<dbReference type="InterPro" id="IPR010998">
    <property type="entry name" value="Integrase_recombinase_N"/>
</dbReference>
<dbReference type="KEGG" id="oai:OLEAN_C19140"/>
<sequence length="386" mass="44638">MLPTLSHSKALHPFESQQPPEQLNGSQGTNRYDKKHCQISANTDWQAIQCWLNEFYDSPQTLRNYRKEAERLLLWAINQRNKALSDLGREDFQYYQEFLADPQPSTAWCGPRAERSSIKWRPFKGPLGEGSQRQALIIVNALFSYLVDAGYLAGNPLSLIRRRNRKLRPQADQAISQQRYLDHKTWQLLKEHLASLPIETVKQHNHYQRNRFLFHLLYLMAPRVSEVSSHSMNSFRLYRGQWWWFVLGKGEKLGKIPASDEMLGALMQYREHLGLTPLPGEDDHSPLLRSISGGKGISANMVYRQVKSVVKDAAGAIRLENPIQASTLEKASTHWFRHTSVTHGDDAGIDLKYLTRSARHEKIETTAIYQHAEDDLWHKAWQKLKF</sequence>
<dbReference type="EMBL" id="FO203512">
    <property type="protein sequence ID" value="CCK76090.1"/>
    <property type="molecule type" value="Genomic_DNA"/>
</dbReference>
<keyword evidence="5" id="KW-0229">DNA integration</keyword>
<keyword evidence="8" id="KW-0131">Cell cycle</keyword>
<dbReference type="PROSITE" id="PS51898">
    <property type="entry name" value="TYR_RECOMBINASE"/>
    <property type="match status" value="1"/>
</dbReference>
<organism evidence="13 14">
    <name type="scientific">Oleispira antarctica RB-8</name>
    <dbReference type="NCBI Taxonomy" id="698738"/>
    <lineage>
        <taxon>Bacteria</taxon>
        <taxon>Pseudomonadati</taxon>
        <taxon>Pseudomonadota</taxon>
        <taxon>Gammaproteobacteria</taxon>
        <taxon>Oceanospirillales</taxon>
        <taxon>Oceanospirillaceae</taxon>
        <taxon>Oleispira</taxon>
    </lineage>
</organism>
<name>R4YMV3_OLEAN</name>
<dbReference type="SUPFAM" id="SSF56349">
    <property type="entry name" value="DNA breaking-rejoining enzymes"/>
    <property type="match status" value="1"/>
</dbReference>
<accession>R4YMV3</accession>
<evidence type="ECO:0000256" key="3">
    <source>
        <dbReference type="ARBA" id="ARBA00022618"/>
    </source>
</evidence>
<dbReference type="Pfam" id="PF00589">
    <property type="entry name" value="Phage_integrase"/>
    <property type="match status" value="1"/>
</dbReference>
<gene>
    <name evidence="13" type="ORF">OLEAN_C19140</name>
</gene>
<dbReference type="Gene3D" id="1.10.443.10">
    <property type="entry name" value="Intergrase catalytic core"/>
    <property type="match status" value="1"/>
</dbReference>
<comment type="subcellular location">
    <subcellularLocation>
        <location evidence="1">Cytoplasm</location>
    </subcellularLocation>
</comment>
<feature type="domain" description="Core-binding (CB)" evidence="12">
    <location>
        <begin position="42"/>
        <end position="147"/>
    </location>
</feature>
<evidence type="ECO:0000313" key="13">
    <source>
        <dbReference type="EMBL" id="CCK76090.1"/>
    </source>
</evidence>
<evidence type="ECO:0000313" key="14">
    <source>
        <dbReference type="Proteomes" id="UP000032749"/>
    </source>
</evidence>
<dbReference type="GO" id="GO:0051301">
    <property type="term" value="P:cell division"/>
    <property type="evidence" value="ECO:0007669"/>
    <property type="project" value="UniProtKB-KW"/>
</dbReference>
<dbReference type="HOGENOM" id="CLU_027562_42_0_6"/>
<evidence type="ECO:0000256" key="5">
    <source>
        <dbReference type="ARBA" id="ARBA00022908"/>
    </source>
</evidence>
<evidence type="ECO:0000256" key="9">
    <source>
        <dbReference type="PROSITE-ProRule" id="PRU01248"/>
    </source>
</evidence>
<evidence type="ECO:0000256" key="8">
    <source>
        <dbReference type="ARBA" id="ARBA00023306"/>
    </source>
</evidence>
<evidence type="ECO:0000259" key="11">
    <source>
        <dbReference type="PROSITE" id="PS51898"/>
    </source>
</evidence>
<dbReference type="GO" id="GO:0015074">
    <property type="term" value="P:DNA integration"/>
    <property type="evidence" value="ECO:0007669"/>
    <property type="project" value="UniProtKB-KW"/>
</dbReference>
<dbReference type="InterPro" id="IPR002104">
    <property type="entry name" value="Integrase_catalytic"/>
</dbReference>
<evidence type="ECO:0000256" key="1">
    <source>
        <dbReference type="ARBA" id="ARBA00004496"/>
    </source>
</evidence>
<dbReference type="GO" id="GO:0006310">
    <property type="term" value="P:DNA recombination"/>
    <property type="evidence" value="ECO:0007669"/>
    <property type="project" value="UniProtKB-KW"/>
</dbReference>